<comment type="caution">
    <text evidence="2">The sequence shown here is derived from an EMBL/GenBank/DDBJ whole genome shotgun (WGS) entry which is preliminary data.</text>
</comment>
<feature type="compositionally biased region" description="Basic and acidic residues" evidence="1">
    <location>
        <begin position="212"/>
        <end position="221"/>
    </location>
</feature>
<keyword evidence="3" id="KW-1185">Reference proteome</keyword>
<evidence type="ECO:0000313" key="2">
    <source>
        <dbReference type="EMBL" id="MQL78598.1"/>
    </source>
</evidence>
<dbReference type="AlphaFoldDB" id="A0A843U4R9"/>
<proteinExistence type="predicted"/>
<name>A0A843U4R9_COLES</name>
<dbReference type="Proteomes" id="UP000652761">
    <property type="component" value="Unassembled WGS sequence"/>
</dbReference>
<gene>
    <name evidence="2" type="ORF">Taro_011025</name>
</gene>
<feature type="region of interest" description="Disordered" evidence="1">
    <location>
        <begin position="194"/>
        <end position="221"/>
    </location>
</feature>
<feature type="compositionally biased region" description="Polar residues" evidence="1">
    <location>
        <begin position="195"/>
        <end position="205"/>
    </location>
</feature>
<evidence type="ECO:0000256" key="1">
    <source>
        <dbReference type="SAM" id="MobiDB-lite"/>
    </source>
</evidence>
<organism evidence="2 3">
    <name type="scientific">Colocasia esculenta</name>
    <name type="common">Wild taro</name>
    <name type="synonym">Arum esculentum</name>
    <dbReference type="NCBI Taxonomy" id="4460"/>
    <lineage>
        <taxon>Eukaryota</taxon>
        <taxon>Viridiplantae</taxon>
        <taxon>Streptophyta</taxon>
        <taxon>Embryophyta</taxon>
        <taxon>Tracheophyta</taxon>
        <taxon>Spermatophyta</taxon>
        <taxon>Magnoliopsida</taxon>
        <taxon>Liliopsida</taxon>
        <taxon>Araceae</taxon>
        <taxon>Aroideae</taxon>
        <taxon>Colocasieae</taxon>
        <taxon>Colocasia</taxon>
    </lineage>
</organism>
<dbReference type="EMBL" id="NMUH01000408">
    <property type="protein sequence ID" value="MQL78598.1"/>
    <property type="molecule type" value="Genomic_DNA"/>
</dbReference>
<accession>A0A843U4R9</accession>
<reference evidence="2" key="1">
    <citation type="submission" date="2017-07" db="EMBL/GenBank/DDBJ databases">
        <title>Taro Niue Genome Assembly and Annotation.</title>
        <authorList>
            <person name="Atibalentja N."/>
            <person name="Keating K."/>
            <person name="Fields C.J."/>
        </authorList>
    </citation>
    <scope>NUCLEOTIDE SEQUENCE</scope>
    <source>
        <strain evidence="2">Niue_2</strain>
        <tissue evidence="2">Leaf</tissue>
    </source>
</reference>
<evidence type="ECO:0000313" key="3">
    <source>
        <dbReference type="Proteomes" id="UP000652761"/>
    </source>
</evidence>
<sequence length="221" mass="23184">MVAIPCSRIFWLYNACRSEKLASISLDAGMSIGIQVWTLTPAKRPGLDAKIVVAAPASADLPQLLLRATLALAAAAAVPMATLAQAAAASLALAAALGHVAVALELLVLHVAAELVVAALLDEKMVVQRAAWCPVGTLTEAIGPSSAGPPQENESFGVALKTVAGEDEQCTWEEEEDDRRVEERVLKECFGKGNGCSNIEASSRLSESDSEQEVKDVSEFT</sequence>
<protein>
    <submittedName>
        <fullName evidence="2">Uncharacterized protein</fullName>
    </submittedName>
</protein>